<organism evidence="1 2">
    <name type="scientific">Brevundimonas bullata</name>
    <dbReference type="NCBI Taxonomy" id="13160"/>
    <lineage>
        <taxon>Bacteria</taxon>
        <taxon>Pseudomonadati</taxon>
        <taxon>Pseudomonadota</taxon>
        <taxon>Alphaproteobacteria</taxon>
        <taxon>Caulobacterales</taxon>
        <taxon>Caulobacteraceae</taxon>
        <taxon>Brevundimonas</taxon>
    </lineage>
</organism>
<evidence type="ECO:0000313" key="2">
    <source>
        <dbReference type="Proteomes" id="UP000539957"/>
    </source>
</evidence>
<dbReference type="Proteomes" id="UP000539957">
    <property type="component" value="Unassembled WGS sequence"/>
</dbReference>
<keyword evidence="2" id="KW-1185">Reference proteome</keyword>
<dbReference type="EMBL" id="JACHKY010000005">
    <property type="protein sequence ID" value="MBB4799088.1"/>
    <property type="molecule type" value="Genomic_DNA"/>
</dbReference>
<dbReference type="RefSeq" id="WP_184271724.1">
    <property type="nucleotide sequence ID" value="NZ_JACHKY010000005.1"/>
</dbReference>
<reference evidence="1 2" key="1">
    <citation type="submission" date="2020-08" db="EMBL/GenBank/DDBJ databases">
        <title>Functional genomics of gut bacteria from endangered species of beetles.</title>
        <authorList>
            <person name="Carlos-Shanley C."/>
        </authorList>
    </citation>
    <scope>NUCLEOTIDE SEQUENCE [LARGE SCALE GENOMIC DNA]</scope>
    <source>
        <strain evidence="1 2">S00123</strain>
    </source>
</reference>
<dbReference type="AlphaFoldDB" id="A0A7W7IR99"/>
<proteinExistence type="predicted"/>
<accession>A0A7W7IR99</accession>
<protein>
    <submittedName>
        <fullName evidence="1">Uncharacterized protein</fullName>
    </submittedName>
</protein>
<comment type="caution">
    <text evidence="1">The sequence shown here is derived from an EMBL/GenBank/DDBJ whole genome shotgun (WGS) entry which is preliminary data.</text>
</comment>
<sequence>MTEAERIAALLDIVDADRTQDAGASAQLVVFGLAEKFGKSGKLRPTNAGWNLMGQQGRVFRTEYG</sequence>
<name>A0A7W7IR99_9CAUL</name>
<evidence type="ECO:0000313" key="1">
    <source>
        <dbReference type="EMBL" id="MBB4799088.1"/>
    </source>
</evidence>
<gene>
    <name evidence="1" type="ORF">HNP32_002844</name>
</gene>